<feature type="domain" description="HTH HARE-type" evidence="8">
    <location>
        <begin position="31"/>
        <end position="98"/>
    </location>
</feature>
<keyword evidence="4" id="KW-0548">Nucleotidyltransferase</keyword>
<dbReference type="InterPro" id="IPR038087">
    <property type="entry name" value="RNAP_delta_N_dom_sf"/>
</dbReference>
<evidence type="ECO:0000256" key="7">
    <source>
        <dbReference type="SAM" id="MobiDB-lite"/>
    </source>
</evidence>
<dbReference type="AlphaFoldDB" id="A0A953I494"/>
<evidence type="ECO:0000256" key="1">
    <source>
        <dbReference type="ARBA" id="ARBA00009828"/>
    </source>
</evidence>
<proteinExistence type="inferred from homology"/>
<gene>
    <name evidence="9" type="primary">rpoE</name>
    <name evidence="9" type="ORF">CWE10_14020</name>
</gene>
<dbReference type="PROSITE" id="PS51913">
    <property type="entry name" value="HTH_HARE"/>
    <property type="match status" value="1"/>
</dbReference>
<evidence type="ECO:0000256" key="4">
    <source>
        <dbReference type="ARBA" id="ARBA00022695"/>
    </source>
</evidence>
<feature type="region of interest" description="Disordered" evidence="7">
    <location>
        <begin position="1"/>
        <end position="24"/>
    </location>
</feature>
<dbReference type="GO" id="GO:0006355">
    <property type="term" value="P:regulation of DNA-templated transcription"/>
    <property type="evidence" value="ECO:0007669"/>
    <property type="project" value="InterPro"/>
</dbReference>
<reference evidence="9" key="1">
    <citation type="submission" date="2017-11" db="EMBL/GenBank/DDBJ databases">
        <title>Three new genomes from thermophilic consortium.</title>
        <authorList>
            <person name="Quaggio R."/>
            <person name="Amgarten D."/>
            <person name="Setubal J.C."/>
        </authorList>
    </citation>
    <scope>NUCLEOTIDE SEQUENCE</scope>
    <source>
        <strain evidence="9">ZCTH01-B2</strain>
    </source>
</reference>
<feature type="region of interest" description="Disordered" evidence="7">
    <location>
        <begin position="130"/>
        <end position="181"/>
    </location>
</feature>
<evidence type="ECO:0000313" key="10">
    <source>
        <dbReference type="Proteomes" id="UP000732377"/>
    </source>
</evidence>
<keyword evidence="2 9" id="KW-0240">DNA-directed RNA polymerase</keyword>
<dbReference type="Pfam" id="PF05066">
    <property type="entry name" value="HARE-HTH"/>
    <property type="match status" value="1"/>
</dbReference>
<dbReference type="GO" id="GO:0006351">
    <property type="term" value="P:DNA-templated transcription"/>
    <property type="evidence" value="ECO:0007669"/>
    <property type="project" value="InterPro"/>
</dbReference>
<dbReference type="InterPro" id="IPR029757">
    <property type="entry name" value="RpoE"/>
</dbReference>
<dbReference type="GO" id="GO:0016779">
    <property type="term" value="F:nucleotidyltransferase activity"/>
    <property type="evidence" value="ECO:0007669"/>
    <property type="project" value="UniProtKB-KW"/>
</dbReference>
<dbReference type="InterPro" id="IPR007759">
    <property type="entry name" value="Asxl_HARE-HTH"/>
</dbReference>
<name>A0A953I494_SYMTR</name>
<dbReference type="NCBIfam" id="TIGR04567">
    <property type="entry name" value="RNAP_delt_lowGC"/>
    <property type="match status" value="1"/>
</dbReference>
<evidence type="ECO:0000256" key="3">
    <source>
        <dbReference type="ARBA" id="ARBA00022679"/>
    </source>
</evidence>
<comment type="similarity">
    <text evidence="1">Belongs to the RpoE family.</text>
</comment>
<accession>A0A953I494</accession>
<dbReference type="EMBL" id="PIUK01000160">
    <property type="protein sequence ID" value="MBY6277305.1"/>
    <property type="molecule type" value="Genomic_DNA"/>
</dbReference>
<evidence type="ECO:0000259" key="8">
    <source>
        <dbReference type="PROSITE" id="PS51913"/>
    </source>
</evidence>
<evidence type="ECO:0000256" key="5">
    <source>
        <dbReference type="ARBA" id="ARBA00023163"/>
    </source>
</evidence>
<evidence type="ECO:0000313" key="9">
    <source>
        <dbReference type="EMBL" id="MBY6277305.1"/>
    </source>
</evidence>
<evidence type="ECO:0000256" key="6">
    <source>
        <dbReference type="ARBA" id="ARBA00031937"/>
    </source>
</evidence>
<dbReference type="GO" id="GO:0000428">
    <property type="term" value="C:DNA-directed RNA polymerase complex"/>
    <property type="evidence" value="ECO:0007669"/>
    <property type="project" value="UniProtKB-KW"/>
</dbReference>
<protein>
    <recommendedName>
        <fullName evidence="6">RNAP delta factor</fullName>
    </recommendedName>
</protein>
<sequence>MALGPETAPRGGWTTGSVDGMGSPMELKPDMSVTDLAFTILKKHGKPMHFKELITEVMQVKAISQENPGRLIAQMHTEINLDSRFIHQGGGEWGLREWLPKTNRVIHIKQDGTPGRVSRPPLRLEDEIDEIGAEEEEEEELEELGEDLDDEYGLDDVDEELELEDIDVDVDEEPGEDEDDL</sequence>
<organism evidence="9 10">
    <name type="scientific">Symbiobacterium thermophilum</name>
    <dbReference type="NCBI Taxonomy" id="2734"/>
    <lineage>
        <taxon>Bacteria</taxon>
        <taxon>Bacillati</taxon>
        <taxon>Bacillota</taxon>
        <taxon>Clostridia</taxon>
        <taxon>Eubacteriales</taxon>
        <taxon>Symbiobacteriaceae</taxon>
        <taxon>Symbiobacterium</taxon>
    </lineage>
</organism>
<dbReference type="Gene3D" id="1.10.10.1250">
    <property type="entry name" value="RNA polymerase, subunit delta, N-terminal domain"/>
    <property type="match status" value="1"/>
</dbReference>
<keyword evidence="5" id="KW-0804">Transcription</keyword>
<evidence type="ECO:0000256" key="2">
    <source>
        <dbReference type="ARBA" id="ARBA00022478"/>
    </source>
</evidence>
<dbReference type="Proteomes" id="UP000732377">
    <property type="component" value="Unassembled WGS sequence"/>
</dbReference>
<keyword evidence="3" id="KW-0808">Transferase</keyword>
<comment type="caution">
    <text evidence="9">The sequence shown here is derived from an EMBL/GenBank/DDBJ whole genome shotgun (WGS) entry which is preliminary data.</text>
</comment>